<dbReference type="VEuPathDB" id="FungiDB:ATEG_03452"/>
<feature type="transmembrane region" description="Helical" evidence="1">
    <location>
        <begin position="265"/>
        <end position="287"/>
    </location>
</feature>
<dbReference type="HOGENOM" id="CLU_061199_1_0_1"/>
<dbReference type="EMBL" id="CH476597">
    <property type="protein sequence ID" value="EAU36726.1"/>
    <property type="molecule type" value="Genomic_DNA"/>
</dbReference>
<dbReference type="OMA" id="RDLDAWH"/>
<dbReference type="GeneID" id="4317530"/>
<organism evidence="2 3">
    <name type="scientific">Aspergillus terreus (strain NIH 2624 / FGSC A1156)</name>
    <dbReference type="NCBI Taxonomy" id="341663"/>
    <lineage>
        <taxon>Eukaryota</taxon>
        <taxon>Fungi</taxon>
        <taxon>Dikarya</taxon>
        <taxon>Ascomycota</taxon>
        <taxon>Pezizomycotina</taxon>
        <taxon>Eurotiomycetes</taxon>
        <taxon>Eurotiomycetidae</taxon>
        <taxon>Eurotiales</taxon>
        <taxon>Aspergillaceae</taxon>
        <taxon>Aspergillus</taxon>
        <taxon>Aspergillus subgen. Circumdati</taxon>
    </lineage>
</organism>
<dbReference type="OrthoDB" id="408152at2759"/>
<name>Q0CS82_ASPTN</name>
<keyword evidence="1" id="KW-0812">Transmembrane</keyword>
<dbReference type="SUPFAM" id="SSF52540">
    <property type="entry name" value="P-loop containing nucleoside triphosphate hydrolases"/>
    <property type="match status" value="1"/>
</dbReference>
<accession>Q0CS82</accession>
<proteinExistence type="predicted"/>
<dbReference type="PANTHER" id="PTHR36978">
    <property type="entry name" value="P-LOOP CONTAINING NUCLEOTIDE TRIPHOSPHATE HYDROLASE"/>
    <property type="match status" value="1"/>
</dbReference>
<evidence type="ECO:0008006" key="4">
    <source>
        <dbReference type="Google" id="ProtNLM"/>
    </source>
</evidence>
<dbReference type="Pfam" id="PF17784">
    <property type="entry name" value="Sulfotransfer_4"/>
    <property type="match status" value="1"/>
</dbReference>
<dbReference type="eggNOG" id="ENOG502RY50">
    <property type="taxonomic scope" value="Eukaryota"/>
</dbReference>
<protein>
    <recommendedName>
        <fullName evidence="4">NAD dependent epimerase/dehydratase</fullName>
    </recommendedName>
</protein>
<evidence type="ECO:0000313" key="3">
    <source>
        <dbReference type="Proteomes" id="UP000007963"/>
    </source>
</evidence>
<evidence type="ECO:0000313" key="2">
    <source>
        <dbReference type="EMBL" id="EAU36726.1"/>
    </source>
</evidence>
<dbReference type="InterPro" id="IPR027417">
    <property type="entry name" value="P-loop_NTPase"/>
</dbReference>
<dbReference type="InterPro" id="IPR040632">
    <property type="entry name" value="Sulfotransfer_4"/>
</dbReference>
<keyword evidence="1" id="KW-0472">Membrane</keyword>
<evidence type="ECO:0000256" key="1">
    <source>
        <dbReference type="SAM" id="Phobius"/>
    </source>
</evidence>
<dbReference type="Gene3D" id="3.40.50.300">
    <property type="entry name" value="P-loop containing nucleotide triphosphate hydrolases"/>
    <property type="match status" value="1"/>
</dbReference>
<dbReference type="PANTHER" id="PTHR36978:SF8">
    <property type="entry name" value="NAD DEPENDENT EPIMERASE_DEHYDRATASE"/>
    <property type="match status" value="1"/>
</dbReference>
<dbReference type="STRING" id="341663.Q0CS82"/>
<keyword evidence="1" id="KW-1133">Transmembrane helix</keyword>
<sequence>MDWLLEKIFTVPQPPPRVRTKPMQVICVGLSRSATESLRVALEQLGFTPYHGWDLVYEKDIGYIQGWTQLQRRKWEGPPDGDVNITAEDFDVLLGHADAVVETPAWFFASEMIQAYPDAKVVLNLRRDLDAWHRSVMKSLVEEVEDRWSAQILKRLTASFFWKSKFFYQYGFRLGFRTPFPGWLRPGLACNGKWVYREHCNMIRGLVPKDRLLEWSVEDGWEPLCEFLGKPCPDGPFPNSNSLAEFKARLDGLVKDQAILALRNLLVLTTSLAALTIAVVFGSRGGLLRLH</sequence>
<dbReference type="AlphaFoldDB" id="Q0CS82"/>
<reference evidence="3" key="1">
    <citation type="submission" date="2005-09" db="EMBL/GenBank/DDBJ databases">
        <title>Annotation of the Aspergillus terreus NIH2624 genome.</title>
        <authorList>
            <person name="Birren B.W."/>
            <person name="Lander E.S."/>
            <person name="Galagan J.E."/>
            <person name="Nusbaum C."/>
            <person name="Devon K."/>
            <person name="Henn M."/>
            <person name="Ma L.-J."/>
            <person name="Jaffe D.B."/>
            <person name="Butler J."/>
            <person name="Alvarez P."/>
            <person name="Gnerre S."/>
            <person name="Grabherr M."/>
            <person name="Kleber M."/>
            <person name="Mauceli E.W."/>
            <person name="Brockman W."/>
            <person name="Rounsley S."/>
            <person name="Young S.K."/>
            <person name="LaButti K."/>
            <person name="Pushparaj V."/>
            <person name="DeCaprio D."/>
            <person name="Crawford M."/>
            <person name="Koehrsen M."/>
            <person name="Engels R."/>
            <person name="Montgomery P."/>
            <person name="Pearson M."/>
            <person name="Howarth C."/>
            <person name="Larson L."/>
            <person name="Luoma S."/>
            <person name="White J."/>
            <person name="Alvarado L."/>
            <person name="Kodira C.D."/>
            <person name="Zeng Q."/>
            <person name="Oleary S."/>
            <person name="Yandava C."/>
            <person name="Denning D.W."/>
            <person name="Nierman W.C."/>
            <person name="Milne T."/>
            <person name="Madden K."/>
        </authorList>
    </citation>
    <scope>NUCLEOTIDE SEQUENCE [LARGE SCALE GENOMIC DNA]</scope>
    <source>
        <strain evidence="3">NIH 2624 / FGSC A1156</strain>
    </source>
</reference>
<gene>
    <name evidence="2" type="ORF">ATEG_03452</name>
</gene>
<dbReference type="Proteomes" id="UP000007963">
    <property type="component" value="Unassembled WGS sequence"/>
</dbReference>
<dbReference type="RefSeq" id="XP_001212630.1">
    <property type="nucleotide sequence ID" value="XM_001212630.1"/>
</dbReference>